<evidence type="ECO:0000313" key="14">
    <source>
        <dbReference type="Proteomes" id="UP000011083"/>
    </source>
</evidence>
<keyword evidence="4 10" id="KW-0812">Transmembrane</keyword>
<dbReference type="CDD" id="cd03249">
    <property type="entry name" value="ABC_MTABC3_MDL1_MDL2"/>
    <property type="match status" value="1"/>
</dbReference>
<feature type="transmembrane region" description="Helical" evidence="10">
    <location>
        <begin position="57"/>
        <end position="86"/>
    </location>
</feature>
<dbReference type="EMBL" id="KB008103">
    <property type="protein sequence ID" value="ELR13119.1"/>
    <property type="molecule type" value="Genomic_DNA"/>
</dbReference>
<dbReference type="InterPro" id="IPR017871">
    <property type="entry name" value="ABC_transporter-like_CS"/>
</dbReference>
<dbReference type="OMA" id="LGADCQR"/>
<dbReference type="RefSeq" id="XP_004335132.1">
    <property type="nucleotide sequence ID" value="XM_004335084.1"/>
</dbReference>
<evidence type="ECO:0000256" key="8">
    <source>
        <dbReference type="ARBA" id="ARBA00023136"/>
    </source>
</evidence>
<dbReference type="InterPro" id="IPR003439">
    <property type="entry name" value="ABC_transporter-like_ATP-bd"/>
</dbReference>
<dbReference type="InterPro" id="IPR003593">
    <property type="entry name" value="AAA+_ATPase"/>
</dbReference>
<keyword evidence="7 10" id="KW-1133">Transmembrane helix</keyword>
<dbReference type="SMART" id="SM00382">
    <property type="entry name" value="AAA"/>
    <property type="match status" value="1"/>
</dbReference>
<organism evidence="13 14">
    <name type="scientific">Acanthamoeba castellanii (strain ATCC 30010 / Neff)</name>
    <dbReference type="NCBI Taxonomy" id="1257118"/>
    <lineage>
        <taxon>Eukaryota</taxon>
        <taxon>Amoebozoa</taxon>
        <taxon>Discosea</taxon>
        <taxon>Longamoebia</taxon>
        <taxon>Centramoebida</taxon>
        <taxon>Acanthamoebidae</taxon>
        <taxon>Acanthamoeba</taxon>
    </lineage>
</organism>
<feature type="region of interest" description="Disordered" evidence="9">
    <location>
        <begin position="1"/>
        <end position="26"/>
    </location>
</feature>
<dbReference type="KEGG" id="acan:ACA1_098160"/>
<dbReference type="GO" id="GO:0015421">
    <property type="term" value="F:ABC-type oligopeptide transporter activity"/>
    <property type="evidence" value="ECO:0007669"/>
    <property type="project" value="TreeGrafter"/>
</dbReference>
<evidence type="ECO:0000256" key="7">
    <source>
        <dbReference type="ARBA" id="ARBA00022989"/>
    </source>
</evidence>
<protein>
    <submittedName>
        <fullName evidence="13">ABC transporter, ATPbinding domain containing protein</fullName>
    </submittedName>
</protein>
<feature type="compositionally biased region" description="Basic and acidic residues" evidence="9">
    <location>
        <begin position="629"/>
        <end position="639"/>
    </location>
</feature>
<evidence type="ECO:0000256" key="2">
    <source>
        <dbReference type="ARBA" id="ARBA00007577"/>
    </source>
</evidence>
<dbReference type="STRING" id="1257118.L8GJY4"/>
<dbReference type="GO" id="GO:0005524">
    <property type="term" value="F:ATP binding"/>
    <property type="evidence" value="ECO:0007669"/>
    <property type="project" value="UniProtKB-KW"/>
</dbReference>
<comment type="subcellular location">
    <subcellularLocation>
        <location evidence="1">Membrane</location>
        <topology evidence="1">Multi-pass membrane protein</topology>
    </subcellularLocation>
</comment>
<dbReference type="AlphaFoldDB" id="L8GJY4"/>
<evidence type="ECO:0000259" key="12">
    <source>
        <dbReference type="PROSITE" id="PS50929"/>
    </source>
</evidence>
<dbReference type="CDD" id="cd18577">
    <property type="entry name" value="ABC_6TM_Pgp_ABCB1_D1_like"/>
    <property type="match status" value="1"/>
</dbReference>
<evidence type="ECO:0000259" key="11">
    <source>
        <dbReference type="PROSITE" id="PS50893"/>
    </source>
</evidence>
<feature type="compositionally biased region" description="Gly residues" evidence="9">
    <location>
        <begin position="11"/>
        <end position="20"/>
    </location>
</feature>
<dbReference type="SUPFAM" id="SSF90123">
    <property type="entry name" value="ABC transporter transmembrane region"/>
    <property type="match status" value="1"/>
</dbReference>
<dbReference type="InterPro" id="IPR036640">
    <property type="entry name" value="ABC1_TM_sf"/>
</dbReference>
<sequence>MSEEKSPLLNGTGGSSGGEGKPGKASVKGVDVERLPGYDGHFAAAPKRRKYYFFSNVLWYEYFVLLVGMVASAGLGATPLAFYYFFGKLVDYANDPDLPDEIRKTSYYFFGIAVVGGISAWLSNATFLYVGERVSARIRLELFEAITMQEVGWFDQTKTGTLITRLSEDSTTVRGLFSEKIGMLFTSICQCVGGLTFAFYYSWSMTLVMLGTAPLMGVAIAIQGKLTVTFTKKASDSSAHAVAVAEEVITNFRTVRSFAAEEKEVTRFEKALQSILNVGYAKAGAQGLSLGLVEDGKITLGEVISVFGMMLFAVIGISQALNQLPEVFKTKASFAMIAEIVERTPEIPNKGGRRLDRINGQVDLSKLRFKYPTRDALVLNDLSLSVKPGQTVALVGESGSGKSTIFALVERFYDPEGGQVLIDGVDLRELDPKWYHRQVAIVSQEPILFSGSIKENIMYGKMDATDAEVVDAARAANAHDFITGLPNGYDTLVGERGIALSGGQKQRVAIARAVLKNPKILLLDEATSALDTESEALVQQALDKLMVGRTSFIIAHRLSTVRNADVIYVLSKGEVVEQGTHKGLIAKKGHYLKLATRQLARTDADDEDLDIVGSTSGAGVSSTDDEEEEKGKERSEPAL</sequence>
<dbReference type="SUPFAM" id="SSF52540">
    <property type="entry name" value="P-loop containing nucleoside triphosphate hydrolases"/>
    <property type="match status" value="1"/>
</dbReference>
<keyword evidence="14" id="KW-1185">Reference proteome</keyword>
<evidence type="ECO:0000313" key="13">
    <source>
        <dbReference type="EMBL" id="ELR13119.1"/>
    </source>
</evidence>
<feature type="domain" description="ABC transporter" evidence="11">
    <location>
        <begin position="362"/>
        <end position="597"/>
    </location>
</feature>
<keyword evidence="5" id="KW-0547">Nucleotide-binding</keyword>
<feature type="domain" description="ABC transmembrane type-1" evidence="12">
    <location>
        <begin position="66"/>
        <end position="294"/>
    </location>
</feature>
<keyword evidence="8 10" id="KW-0472">Membrane</keyword>
<reference evidence="13 14" key="1">
    <citation type="journal article" date="2013" name="Genome Biol.">
        <title>Genome of Acanthamoeba castellanii highlights extensive lateral gene transfer and early evolution of tyrosine kinase signaling.</title>
        <authorList>
            <person name="Clarke M."/>
            <person name="Lohan A.J."/>
            <person name="Liu B."/>
            <person name="Lagkouvardos I."/>
            <person name="Roy S."/>
            <person name="Zafar N."/>
            <person name="Bertelli C."/>
            <person name="Schilde C."/>
            <person name="Kianianmomeni A."/>
            <person name="Burglin T.R."/>
            <person name="Frech C."/>
            <person name="Turcotte B."/>
            <person name="Kopec K.O."/>
            <person name="Synnott J.M."/>
            <person name="Choo C."/>
            <person name="Paponov I."/>
            <person name="Finkler A."/>
            <person name="Soon Heng Tan C."/>
            <person name="Hutchins A.P."/>
            <person name="Weinmeier T."/>
            <person name="Rattei T."/>
            <person name="Chu J.S."/>
            <person name="Gimenez G."/>
            <person name="Irimia M."/>
            <person name="Rigden D.J."/>
            <person name="Fitzpatrick D.A."/>
            <person name="Lorenzo-Morales J."/>
            <person name="Bateman A."/>
            <person name="Chiu C.H."/>
            <person name="Tang P."/>
            <person name="Hegemann P."/>
            <person name="Fromm H."/>
            <person name="Raoult D."/>
            <person name="Greub G."/>
            <person name="Miranda-Saavedra D."/>
            <person name="Chen N."/>
            <person name="Nash P."/>
            <person name="Ginger M.L."/>
            <person name="Horn M."/>
            <person name="Schaap P."/>
            <person name="Caler L."/>
            <person name="Loftus B."/>
        </authorList>
    </citation>
    <scope>NUCLEOTIDE SEQUENCE [LARGE SCALE GENOMIC DNA]</scope>
    <source>
        <strain evidence="13 14">Neff</strain>
    </source>
</reference>
<feature type="compositionally biased region" description="Low complexity" evidence="9">
    <location>
        <begin position="612"/>
        <end position="622"/>
    </location>
</feature>
<dbReference type="PROSITE" id="PS50929">
    <property type="entry name" value="ABC_TM1F"/>
    <property type="match status" value="1"/>
</dbReference>
<dbReference type="InterPro" id="IPR027417">
    <property type="entry name" value="P-loop_NTPase"/>
</dbReference>
<evidence type="ECO:0000256" key="9">
    <source>
        <dbReference type="SAM" id="MobiDB-lite"/>
    </source>
</evidence>
<feature type="region of interest" description="Disordered" evidence="9">
    <location>
        <begin position="603"/>
        <end position="639"/>
    </location>
</feature>
<evidence type="ECO:0000256" key="4">
    <source>
        <dbReference type="ARBA" id="ARBA00022692"/>
    </source>
</evidence>
<dbReference type="Pfam" id="PF00005">
    <property type="entry name" value="ABC_tran"/>
    <property type="match status" value="1"/>
</dbReference>
<comment type="similarity">
    <text evidence="2">Belongs to the ABC transporter superfamily. ABCB family. Multidrug resistance exporter (TC 3.A.1.201) subfamily.</text>
</comment>
<dbReference type="PANTHER" id="PTHR43394">
    <property type="entry name" value="ATP-DEPENDENT PERMEASE MDL1, MITOCHONDRIAL"/>
    <property type="match status" value="1"/>
</dbReference>
<evidence type="ECO:0000256" key="3">
    <source>
        <dbReference type="ARBA" id="ARBA00022448"/>
    </source>
</evidence>
<dbReference type="InterPro" id="IPR039421">
    <property type="entry name" value="Type_1_exporter"/>
</dbReference>
<dbReference type="PANTHER" id="PTHR43394:SF1">
    <property type="entry name" value="ATP-BINDING CASSETTE SUB-FAMILY B MEMBER 10, MITOCHONDRIAL"/>
    <property type="match status" value="1"/>
</dbReference>
<evidence type="ECO:0000256" key="6">
    <source>
        <dbReference type="ARBA" id="ARBA00022840"/>
    </source>
</evidence>
<dbReference type="FunFam" id="3.40.50.300:FF:000205">
    <property type="entry name" value="ABC transporter B family member 4"/>
    <property type="match status" value="1"/>
</dbReference>
<dbReference type="GeneID" id="14913604"/>
<accession>L8GJY4</accession>
<dbReference type="VEuPathDB" id="AmoebaDB:ACA1_098160"/>
<name>L8GJY4_ACACF</name>
<dbReference type="Proteomes" id="UP000011083">
    <property type="component" value="Unassembled WGS sequence"/>
</dbReference>
<proteinExistence type="inferred from homology"/>
<dbReference type="Gene3D" id="1.20.1560.10">
    <property type="entry name" value="ABC transporter type 1, transmembrane domain"/>
    <property type="match status" value="1"/>
</dbReference>
<dbReference type="PROSITE" id="PS50893">
    <property type="entry name" value="ABC_TRANSPORTER_2"/>
    <property type="match status" value="1"/>
</dbReference>
<keyword evidence="6" id="KW-0067">ATP-binding</keyword>
<feature type="transmembrane region" description="Helical" evidence="10">
    <location>
        <begin position="181"/>
        <end position="201"/>
    </location>
</feature>
<dbReference type="GO" id="GO:0005743">
    <property type="term" value="C:mitochondrial inner membrane"/>
    <property type="evidence" value="ECO:0007669"/>
    <property type="project" value="TreeGrafter"/>
</dbReference>
<dbReference type="Gene3D" id="3.40.50.300">
    <property type="entry name" value="P-loop containing nucleotide triphosphate hydrolases"/>
    <property type="match status" value="1"/>
</dbReference>
<evidence type="ECO:0000256" key="1">
    <source>
        <dbReference type="ARBA" id="ARBA00004141"/>
    </source>
</evidence>
<dbReference type="PROSITE" id="PS00211">
    <property type="entry name" value="ABC_TRANSPORTER_1"/>
    <property type="match status" value="1"/>
</dbReference>
<evidence type="ECO:0000256" key="10">
    <source>
        <dbReference type="SAM" id="Phobius"/>
    </source>
</evidence>
<dbReference type="GO" id="GO:0090374">
    <property type="term" value="P:oligopeptide export from mitochondrion"/>
    <property type="evidence" value="ECO:0007669"/>
    <property type="project" value="TreeGrafter"/>
</dbReference>
<dbReference type="InterPro" id="IPR011527">
    <property type="entry name" value="ABC1_TM_dom"/>
</dbReference>
<feature type="transmembrane region" description="Helical" evidence="10">
    <location>
        <begin position="106"/>
        <end position="130"/>
    </location>
</feature>
<dbReference type="OrthoDB" id="6500128at2759"/>
<dbReference type="Pfam" id="PF00664">
    <property type="entry name" value="ABC_membrane"/>
    <property type="match status" value="1"/>
</dbReference>
<gene>
    <name evidence="13" type="ORF">ACA1_098160</name>
</gene>
<keyword evidence="3" id="KW-0813">Transport</keyword>
<dbReference type="GO" id="GO:0016887">
    <property type="term" value="F:ATP hydrolysis activity"/>
    <property type="evidence" value="ECO:0007669"/>
    <property type="project" value="InterPro"/>
</dbReference>
<evidence type="ECO:0000256" key="5">
    <source>
        <dbReference type="ARBA" id="ARBA00022741"/>
    </source>
</evidence>